<evidence type="ECO:0000313" key="3">
    <source>
        <dbReference type="Proteomes" id="UP000595437"/>
    </source>
</evidence>
<dbReference type="EMBL" id="CP045891">
    <property type="protein sequence ID" value="QQP58057.1"/>
    <property type="molecule type" value="Genomic_DNA"/>
</dbReference>
<accession>A0A7T8QWX1</accession>
<sequence length="52" mass="5833">MDEKASGDVYNGRYDFRRTLPPPKRPRRPISGSRLTSLLSGAPRHGPRTPLT</sequence>
<proteinExistence type="predicted"/>
<keyword evidence="3" id="KW-1185">Reference proteome</keyword>
<dbReference type="Proteomes" id="UP000595437">
    <property type="component" value="Chromosome 2"/>
</dbReference>
<dbReference type="AlphaFoldDB" id="A0A7T8QWX1"/>
<reference evidence="3" key="1">
    <citation type="submission" date="2021-01" db="EMBL/GenBank/DDBJ databases">
        <title>Caligus Genome Assembly.</title>
        <authorList>
            <person name="Gallardo-Escarate C."/>
        </authorList>
    </citation>
    <scope>NUCLEOTIDE SEQUENCE [LARGE SCALE GENOMIC DNA]</scope>
</reference>
<organism evidence="2 3">
    <name type="scientific">Caligus rogercresseyi</name>
    <name type="common">Sea louse</name>
    <dbReference type="NCBI Taxonomy" id="217165"/>
    <lineage>
        <taxon>Eukaryota</taxon>
        <taxon>Metazoa</taxon>
        <taxon>Ecdysozoa</taxon>
        <taxon>Arthropoda</taxon>
        <taxon>Crustacea</taxon>
        <taxon>Multicrustacea</taxon>
        <taxon>Hexanauplia</taxon>
        <taxon>Copepoda</taxon>
        <taxon>Siphonostomatoida</taxon>
        <taxon>Caligidae</taxon>
        <taxon>Caligus</taxon>
    </lineage>
</organism>
<name>A0A7T8QWX1_CALRO</name>
<gene>
    <name evidence="2" type="ORF">FKW44_003254</name>
</gene>
<protein>
    <submittedName>
        <fullName evidence="2">MhmaT1 transposase</fullName>
    </submittedName>
</protein>
<evidence type="ECO:0000256" key="1">
    <source>
        <dbReference type="SAM" id="MobiDB-lite"/>
    </source>
</evidence>
<evidence type="ECO:0000313" key="2">
    <source>
        <dbReference type="EMBL" id="QQP58057.1"/>
    </source>
</evidence>
<feature type="region of interest" description="Disordered" evidence="1">
    <location>
        <begin position="1"/>
        <end position="52"/>
    </location>
</feature>